<keyword evidence="4 11" id="KW-0812">Transmembrane</keyword>
<dbReference type="InterPro" id="IPR011527">
    <property type="entry name" value="ABC1_TM_dom"/>
</dbReference>
<evidence type="ECO:0000313" key="15">
    <source>
        <dbReference type="Proteomes" id="UP000199058"/>
    </source>
</evidence>
<dbReference type="PROSITE" id="PS50893">
    <property type="entry name" value="ABC_TRANSPORTER_2"/>
    <property type="match status" value="1"/>
</dbReference>
<dbReference type="Pfam" id="PF00005">
    <property type="entry name" value="ABC_tran"/>
    <property type="match status" value="1"/>
</dbReference>
<evidence type="ECO:0000313" key="14">
    <source>
        <dbReference type="EMBL" id="SFB83970.1"/>
    </source>
</evidence>
<evidence type="ECO:0000256" key="9">
    <source>
        <dbReference type="ARBA" id="ARBA00023055"/>
    </source>
</evidence>
<dbReference type="PANTHER" id="PTHR43394:SF1">
    <property type="entry name" value="ATP-BINDING CASSETTE SUB-FAMILY B MEMBER 10, MITOCHONDRIAL"/>
    <property type="match status" value="1"/>
</dbReference>
<dbReference type="PROSITE" id="PS00211">
    <property type="entry name" value="ABC_TRANSPORTER_1"/>
    <property type="match status" value="1"/>
</dbReference>
<evidence type="ECO:0000256" key="6">
    <source>
        <dbReference type="ARBA" id="ARBA00022840"/>
    </source>
</evidence>
<dbReference type="SUPFAM" id="SSF90123">
    <property type="entry name" value="ABC transporter transmembrane region"/>
    <property type="match status" value="1"/>
</dbReference>
<evidence type="ECO:0000256" key="3">
    <source>
        <dbReference type="ARBA" id="ARBA00022475"/>
    </source>
</evidence>
<reference evidence="14 15" key="1">
    <citation type="submission" date="2016-10" db="EMBL/GenBank/DDBJ databases">
        <authorList>
            <person name="de Groot N.N."/>
        </authorList>
    </citation>
    <scope>NUCLEOTIDE SEQUENCE [LARGE SCALE GENOMIC DNA]</scope>
    <source>
        <strain evidence="14 15">DSM 18438</strain>
    </source>
</reference>
<dbReference type="AlphaFoldDB" id="A0A1I1EG72"/>
<dbReference type="PANTHER" id="PTHR43394">
    <property type="entry name" value="ATP-DEPENDENT PERMEASE MDL1, MITOCHONDRIAL"/>
    <property type="match status" value="1"/>
</dbReference>
<keyword evidence="7" id="KW-1278">Translocase</keyword>
<dbReference type="Proteomes" id="UP000199058">
    <property type="component" value="Unassembled WGS sequence"/>
</dbReference>
<keyword evidence="6 14" id="KW-0067">ATP-binding</keyword>
<feature type="domain" description="ABC transporter" evidence="12">
    <location>
        <begin position="346"/>
        <end position="581"/>
    </location>
</feature>
<protein>
    <submittedName>
        <fullName evidence="14">ATP-binding cassette, subfamily B, MsbA</fullName>
    </submittedName>
</protein>
<feature type="transmembrane region" description="Helical" evidence="11">
    <location>
        <begin position="69"/>
        <end position="94"/>
    </location>
</feature>
<dbReference type="EMBL" id="FOLH01000001">
    <property type="protein sequence ID" value="SFB83970.1"/>
    <property type="molecule type" value="Genomic_DNA"/>
</dbReference>
<accession>A0A1I1EG72</accession>
<keyword evidence="9" id="KW-0445">Lipid transport</keyword>
<evidence type="ECO:0000259" key="12">
    <source>
        <dbReference type="PROSITE" id="PS50893"/>
    </source>
</evidence>
<dbReference type="InterPro" id="IPR027417">
    <property type="entry name" value="P-loop_NTPase"/>
</dbReference>
<evidence type="ECO:0000259" key="13">
    <source>
        <dbReference type="PROSITE" id="PS50929"/>
    </source>
</evidence>
<gene>
    <name evidence="14" type="ORF">SAMN05660443_0467</name>
</gene>
<dbReference type="InterPro" id="IPR003593">
    <property type="entry name" value="AAA+_ATPase"/>
</dbReference>
<keyword evidence="5" id="KW-0547">Nucleotide-binding</keyword>
<feature type="transmembrane region" description="Helical" evidence="11">
    <location>
        <begin position="28"/>
        <end position="57"/>
    </location>
</feature>
<evidence type="ECO:0000256" key="1">
    <source>
        <dbReference type="ARBA" id="ARBA00004651"/>
    </source>
</evidence>
<dbReference type="GO" id="GO:0005524">
    <property type="term" value="F:ATP binding"/>
    <property type="evidence" value="ECO:0007669"/>
    <property type="project" value="UniProtKB-KW"/>
</dbReference>
<dbReference type="Gene3D" id="1.20.1560.10">
    <property type="entry name" value="ABC transporter type 1, transmembrane domain"/>
    <property type="match status" value="1"/>
</dbReference>
<feature type="transmembrane region" description="Helical" evidence="11">
    <location>
        <begin position="253"/>
        <end position="275"/>
    </location>
</feature>
<dbReference type="GO" id="GO:0015421">
    <property type="term" value="F:ABC-type oligopeptide transporter activity"/>
    <property type="evidence" value="ECO:0007669"/>
    <property type="project" value="TreeGrafter"/>
</dbReference>
<evidence type="ECO:0000256" key="5">
    <source>
        <dbReference type="ARBA" id="ARBA00022741"/>
    </source>
</evidence>
<keyword evidence="3" id="KW-1003">Cell membrane</keyword>
<evidence type="ECO:0000256" key="8">
    <source>
        <dbReference type="ARBA" id="ARBA00022989"/>
    </source>
</evidence>
<name>A0A1I1EG72_9GAMM</name>
<keyword evidence="10 11" id="KW-0472">Membrane</keyword>
<dbReference type="PROSITE" id="PS50929">
    <property type="entry name" value="ABC_TM1F"/>
    <property type="match status" value="1"/>
</dbReference>
<dbReference type="InterPro" id="IPR017871">
    <property type="entry name" value="ABC_transporter-like_CS"/>
</dbReference>
<sequence length="590" mass="65357">MTSEQESPNKEPNGWVSYKRLLKYVAPYWPIFLLAILGYAIYAGSSTAFAHILKMLVDSIEQGMEDKRLFFPLIVVAIFALRGLGTFLGTYFMAHIARQLVHHLRMDLFKRFLVLPARFYDQHSSGHLVSRLTYNIEQVTGAATKAVTVLLREGLFVIGLMGYLLWVNWALALIFVAVSPIIGAVVSYASKRFRKISRRIQNSMGDVTHVASEAISGYRVVRSFGGSEFEYERFREASEYNRKQAMKMALTKAINTPVVQLIVAAALGFLVWLALSPELMGDMTPGEFIAFLTAASLMAKPLRQLTEINNEIQKGLAAAQDVFTYLDAPAEPDRGSRTLDRAKGEVVFENVSFRYGDDQPLALKNIDFSVKPGEMIALVGRSGSGKSTLASLIPRFYEVSEGQILLDGIPTQELSLASLREQIAIVTQQVTLFNDTLAANIAYGMKNPSREAVEAAAKAAYVMDFVEKLPNGLDTMVGDNGVLLSGGQRQRIAIARAILKDAPILVLDEATSALDTESERYIQQALEYVMQGRTTFVIAHRLSTIENADRILVVAEGQIVEEGTHEELIGQEGAYAQLHKMQFHEQVTPQ</sequence>
<dbReference type="Pfam" id="PF00664">
    <property type="entry name" value="ABC_membrane"/>
    <property type="match status" value="1"/>
</dbReference>
<dbReference type="STRING" id="1122252.SAMN05660443_0467"/>
<dbReference type="CDD" id="cd18552">
    <property type="entry name" value="ABC_6TM_MsbA_like"/>
    <property type="match status" value="1"/>
</dbReference>
<evidence type="ECO:0000256" key="2">
    <source>
        <dbReference type="ARBA" id="ARBA00022448"/>
    </source>
</evidence>
<keyword evidence="8 11" id="KW-1133">Transmembrane helix</keyword>
<keyword evidence="15" id="KW-1185">Reference proteome</keyword>
<dbReference type="InterPro" id="IPR036640">
    <property type="entry name" value="ABC1_TM_sf"/>
</dbReference>
<dbReference type="NCBIfam" id="TIGR02203">
    <property type="entry name" value="MsbA_lipidA"/>
    <property type="match status" value="1"/>
</dbReference>
<keyword evidence="2" id="KW-0813">Transport</keyword>
<dbReference type="GO" id="GO:0005886">
    <property type="term" value="C:plasma membrane"/>
    <property type="evidence" value="ECO:0007669"/>
    <property type="project" value="UniProtKB-SubCell"/>
</dbReference>
<dbReference type="InterPro" id="IPR039421">
    <property type="entry name" value="Type_1_exporter"/>
</dbReference>
<dbReference type="SMART" id="SM00382">
    <property type="entry name" value="AAA"/>
    <property type="match status" value="1"/>
</dbReference>
<dbReference type="InterPro" id="IPR003439">
    <property type="entry name" value="ABC_transporter-like_ATP-bd"/>
</dbReference>
<evidence type="ECO:0000256" key="7">
    <source>
        <dbReference type="ARBA" id="ARBA00022967"/>
    </source>
</evidence>
<evidence type="ECO:0000256" key="4">
    <source>
        <dbReference type="ARBA" id="ARBA00022692"/>
    </source>
</evidence>
<dbReference type="Gene3D" id="3.40.50.300">
    <property type="entry name" value="P-loop containing nucleotide triphosphate hydrolases"/>
    <property type="match status" value="1"/>
</dbReference>
<feature type="transmembrane region" description="Helical" evidence="11">
    <location>
        <begin position="163"/>
        <end position="189"/>
    </location>
</feature>
<dbReference type="RefSeq" id="WP_091958547.1">
    <property type="nucleotide sequence ID" value="NZ_FOLH01000001.1"/>
</dbReference>
<proteinExistence type="predicted"/>
<evidence type="ECO:0000256" key="11">
    <source>
        <dbReference type="SAM" id="Phobius"/>
    </source>
</evidence>
<evidence type="ECO:0000256" key="10">
    <source>
        <dbReference type="ARBA" id="ARBA00023136"/>
    </source>
</evidence>
<dbReference type="GO" id="GO:0034040">
    <property type="term" value="F:ATPase-coupled lipid transmembrane transporter activity"/>
    <property type="evidence" value="ECO:0007669"/>
    <property type="project" value="InterPro"/>
</dbReference>
<dbReference type="OrthoDB" id="9806127at2"/>
<feature type="domain" description="ABC transmembrane type-1" evidence="13">
    <location>
        <begin position="33"/>
        <end position="314"/>
    </location>
</feature>
<comment type="subcellular location">
    <subcellularLocation>
        <location evidence="1">Cell membrane</location>
        <topology evidence="1">Multi-pass membrane protein</topology>
    </subcellularLocation>
</comment>
<organism evidence="14 15">
    <name type="scientific">Marinospirillum celere</name>
    <dbReference type="NCBI Taxonomy" id="1122252"/>
    <lineage>
        <taxon>Bacteria</taxon>
        <taxon>Pseudomonadati</taxon>
        <taxon>Pseudomonadota</taxon>
        <taxon>Gammaproteobacteria</taxon>
        <taxon>Oceanospirillales</taxon>
        <taxon>Oceanospirillaceae</taxon>
        <taxon>Marinospirillum</taxon>
    </lineage>
</organism>
<dbReference type="SUPFAM" id="SSF52540">
    <property type="entry name" value="P-loop containing nucleoside triphosphate hydrolases"/>
    <property type="match status" value="1"/>
</dbReference>
<dbReference type="GO" id="GO:0016887">
    <property type="term" value="F:ATP hydrolysis activity"/>
    <property type="evidence" value="ECO:0007669"/>
    <property type="project" value="InterPro"/>
</dbReference>
<dbReference type="InterPro" id="IPR011917">
    <property type="entry name" value="ABC_transpr_lipidA"/>
</dbReference>
<dbReference type="FunFam" id="3.40.50.300:FF:000140">
    <property type="entry name" value="Lipid A export ATP-binding/permease protein MsbA"/>
    <property type="match status" value="1"/>
</dbReference>